<evidence type="ECO:0000256" key="2">
    <source>
        <dbReference type="ARBA" id="ARBA00004170"/>
    </source>
</evidence>
<dbReference type="SUPFAM" id="SSF52943">
    <property type="entry name" value="ATP synthase (F1-ATPase), gamma subunit"/>
    <property type="match status" value="1"/>
</dbReference>
<evidence type="ECO:0000256" key="1">
    <source>
        <dbReference type="ARBA" id="ARBA00003456"/>
    </source>
</evidence>
<dbReference type="Proteomes" id="UP000626148">
    <property type="component" value="Unassembled WGS sequence"/>
</dbReference>
<dbReference type="PANTHER" id="PTHR11693">
    <property type="entry name" value="ATP SYNTHASE GAMMA CHAIN"/>
    <property type="match status" value="1"/>
</dbReference>
<keyword evidence="4" id="KW-0813">Transport</keyword>
<evidence type="ECO:0000313" key="10">
    <source>
        <dbReference type="EMBL" id="GGX61806.1"/>
    </source>
</evidence>
<accession>A0A918NC87</accession>
<protein>
    <submittedName>
        <fullName evidence="10">F0F1 ATP synthase subunit gamma</fullName>
    </submittedName>
</protein>
<keyword evidence="6" id="KW-0406">Ion transport</keyword>
<evidence type="ECO:0000256" key="7">
    <source>
        <dbReference type="ARBA" id="ARBA00023136"/>
    </source>
</evidence>
<evidence type="ECO:0000256" key="5">
    <source>
        <dbReference type="ARBA" id="ARBA00022781"/>
    </source>
</evidence>
<sequence>METLERLRHQLDNLGDLHTLVTTMKALSAASIRQYERAEESLRDYYRTIEMGLHVALQDLPAHTVTAATAPGEARLAAILFGSDHGLCGRLNEDLCDYALERLDATATEPGRRRHLVVGARLAASLEHRGHTPIDVHRLPGGAKQITATVQRLLLQIDQWREQEGVHYVYLFYNRHSGGARYHPTGFELLPVNLDRFHRLKQTPWPTRIRPTFNQGRESLLRQLLHQYLFVSLFRACAESQSSEHSSRLATLQTAERNLDDYRQEVTAQYRRARQNLITAELLDIVSGFEALRQGDD</sequence>
<dbReference type="GO" id="GO:0045259">
    <property type="term" value="C:proton-transporting ATP synthase complex"/>
    <property type="evidence" value="ECO:0007669"/>
    <property type="project" value="UniProtKB-KW"/>
</dbReference>
<evidence type="ECO:0000256" key="6">
    <source>
        <dbReference type="ARBA" id="ARBA00023065"/>
    </source>
</evidence>
<dbReference type="NCBIfam" id="TIGR03323">
    <property type="entry name" value="alt_F1F0_F1_gam"/>
    <property type="match status" value="1"/>
</dbReference>
<evidence type="ECO:0000256" key="3">
    <source>
        <dbReference type="ARBA" id="ARBA00007681"/>
    </source>
</evidence>
<comment type="function">
    <text evidence="1">Produces ATP from ADP in the presence of a proton gradient across the membrane. The gamma chain is believed to be important in regulating ATPase activity and the flow of protons through the CF(0) complex.</text>
</comment>
<evidence type="ECO:0000256" key="8">
    <source>
        <dbReference type="ARBA" id="ARBA00023196"/>
    </source>
</evidence>
<comment type="similarity">
    <text evidence="3">Belongs to the ATPase gamma chain family.</text>
</comment>
<keyword evidence="5" id="KW-0375">Hydrogen ion transport</keyword>
<reference evidence="10" key="1">
    <citation type="journal article" date="2014" name="Int. J. Syst. Evol. Microbiol.">
        <title>Complete genome sequence of Corynebacterium casei LMG S-19264T (=DSM 44701T), isolated from a smear-ripened cheese.</title>
        <authorList>
            <consortium name="US DOE Joint Genome Institute (JGI-PGF)"/>
            <person name="Walter F."/>
            <person name="Albersmeier A."/>
            <person name="Kalinowski J."/>
            <person name="Ruckert C."/>
        </authorList>
    </citation>
    <scope>NUCLEOTIDE SEQUENCE</scope>
    <source>
        <strain evidence="10">KCTC 22169</strain>
    </source>
</reference>
<comment type="caution">
    <text evidence="10">The sequence shown here is derived from an EMBL/GenBank/DDBJ whole genome shotgun (WGS) entry which is preliminary data.</text>
</comment>
<comment type="subcellular location">
    <subcellularLocation>
        <location evidence="2">Membrane</location>
        <topology evidence="2">Peripheral membrane protein</topology>
    </subcellularLocation>
</comment>
<name>A0A918NC87_9GAMM</name>
<dbReference type="RefSeq" id="WP_189610507.1">
    <property type="nucleotide sequence ID" value="NZ_BMXR01000008.1"/>
</dbReference>
<evidence type="ECO:0000313" key="11">
    <source>
        <dbReference type="Proteomes" id="UP000626148"/>
    </source>
</evidence>
<reference evidence="10" key="2">
    <citation type="submission" date="2020-09" db="EMBL/GenBank/DDBJ databases">
        <authorList>
            <person name="Sun Q."/>
            <person name="Kim S."/>
        </authorList>
    </citation>
    <scope>NUCLEOTIDE SEQUENCE</scope>
    <source>
        <strain evidence="10">KCTC 22169</strain>
    </source>
</reference>
<organism evidence="10 11">
    <name type="scientific">Saccharospirillum salsuginis</name>
    <dbReference type="NCBI Taxonomy" id="418750"/>
    <lineage>
        <taxon>Bacteria</taxon>
        <taxon>Pseudomonadati</taxon>
        <taxon>Pseudomonadota</taxon>
        <taxon>Gammaproteobacteria</taxon>
        <taxon>Oceanospirillales</taxon>
        <taxon>Saccharospirillaceae</taxon>
        <taxon>Saccharospirillum</taxon>
    </lineage>
</organism>
<dbReference type="InterPro" id="IPR017709">
    <property type="entry name" value="Alt_ATP_synth_F1_gsu"/>
</dbReference>
<dbReference type="PANTHER" id="PTHR11693:SF22">
    <property type="entry name" value="ATP SYNTHASE SUBUNIT GAMMA, MITOCHONDRIAL"/>
    <property type="match status" value="1"/>
</dbReference>
<dbReference type="Pfam" id="PF00231">
    <property type="entry name" value="ATP-synt"/>
    <property type="match status" value="1"/>
</dbReference>
<keyword evidence="9" id="KW-0066">ATP synthesis</keyword>
<dbReference type="PRINTS" id="PR00126">
    <property type="entry name" value="ATPASEGAMMA"/>
</dbReference>
<keyword evidence="7" id="KW-0472">Membrane</keyword>
<dbReference type="InterPro" id="IPR035968">
    <property type="entry name" value="ATP_synth_F1_ATPase_gsu"/>
</dbReference>
<dbReference type="GO" id="GO:0046933">
    <property type="term" value="F:proton-transporting ATP synthase activity, rotational mechanism"/>
    <property type="evidence" value="ECO:0007669"/>
    <property type="project" value="InterPro"/>
</dbReference>
<evidence type="ECO:0000256" key="9">
    <source>
        <dbReference type="ARBA" id="ARBA00023310"/>
    </source>
</evidence>
<dbReference type="Gene3D" id="1.10.287.80">
    <property type="entry name" value="ATP synthase, gamma subunit, helix hairpin domain"/>
    <property type="match status" value="1"/>
</dbReference>
<dbReference type="CDD" id="cd12151">
    <property type="entry name" value="F1-ATPase_gamma"/>
    <property type="match status" value="1"/>
</dbReference>
<keyword evidence="11" id="KW-1185">Reference proteome</keyword>
<dbReference type="EMBL" id="BMXR01000008">
    <property type="protein sequence ID" value="GGX61806.1"/>
    <property type="molecule type" value="Genomic_DNA"/>
</dbReference>
<proteinExistence type="inferred from homology"/>
<gene>
    <name evidence="10" type="ORF">GCM10007392_32080</name>
</gene>
<evidence type="ECO:0000256" key="4">
    <source>
        <dbReference type="ARBA" id="ARBA00022448"/>
    </source>
</evidence>
<dbReference type="Gene3D" id="3.40.1380.10">
    <property type="match status" value="1"/>
</dbReference>
<keyword evidence="8" id="KW-0139">CF(1)</keyword>
<dbReference type="AlphaFoldDB" id="A0A918NC87"/>
<dbReference type="InterPro" id="IPR000131">
    <property type="entry name" value="ATP_synth_F1_gsu"/>
</dbReference>